<evidence type="ECO:0000313" key="2">
    <source>
        <dbReference type="EMBL" id="GAA2130842.1"/>
    </source>
</evidence>
<accession>A0ABN2YQ75</accession>
<reference evidence="2 3" key="1">
    <citation type="journal article" date="2019" name="Int. J. Syst. Evol. Microbiol.">
        <title>The Global Catalogue of Microorganisms (GCM) 10K type strain sequencing project: providing services to taxonomists for standard genome sequencing and annotation.</title>
        <authorList>
            <consortium name="The Broad Institute Genomics Platform"/>
            <consortium name="The Broad Institute Genome Sequencing Center for Infectious Disease"/>
            <person name="Wu L."/>
            <person name="Ma J."/>
        </authorList>
    </citation>
    <scope>NUCLEOTIDE SEQUENCE [LARGE SCALE GENOMIC DNA]</scope>
    <source>
        <strain evidence="2 3">JCM 15481</strain>
    </source>
</reference>
<protein>
    <submittedName>
        <fullName evidence="2">N-acetyltransferase</fullName>
    </submittedName>
</protein>
<evidence type="ECO:0000259" key="1">
    <source>
        <dbReference type="PROSITE" id="PS51186"/>
    </source>
</evidence>
<organism evidence="2 3">
    <name type="scientific">Streptomyces synnematoformans</name>
    <dbReference type="NCBI Taxonomy" id="415721"/>
    <lineage>
        <taxon>Bacteria</taxon>
        <taxon>Bacillati</taxon>
        <taxon>Actinomycetota</taxon>
        <taxon>Actinomycetes</taxon>
        <taxon>Kitasatosporales</taxon>
        <taxon>Streptomycetaceae</taxon>
        <taxon>Streptomyces</taxon>
    </lineage>
</organism>
<dbReference type="Pfam" id="PF00583">
    <property type="entry name" value="Acetyltransf_1"/>
    <property type="match status" value="1"/>
</dbReference>
<proteinExistence type="predicted"/>
<feature type="domain" description="N-acetyltransferase" evidence="1">
    <location>
        <begin position="5"/>
        <end position="163"/>
    </location>
</feature>
<dbReference type="PROSITE" id="PS51186">
    <property type="entry name" value="GNAT"/>
    <property type="match status" value="1"/>
</dbReference>
<gene>
    <name evidence="2" type="ORF">GCM10009802_38900</name>
</gene>
<name>A0ABN2YQ75_9ACTN</name>
<comment type="caution">
    <text evidence="2">The sequence shown here is derived from an EMBL/GenBank/DDBJ whole genome shotgun (WGS) entry which is preliminary data.</text>
</comment>
<dbReference type="InterPro" id="IPR016181">
    <property type="entry name" value="Acyl_CoA_acyltransferase"/>
</dbReference>
<dbReference type="Gene3D" id="3.40.630.30">
    <property type="match status" value="1"/>
</dbReference>
<dbReference type="Proteomes" id="UP001500443">
    <property type="component" value="Unassembled WGS sequence"/>
</dbReference>
<evidence type="ECO:0000313" key="3">
    <source>
        <dbReference type="Proteomes" id="UP001500443"/>
    </source>
</evidence>
<keyword evidence="3" id="KW-1185">Reference proteome</keyword>
<sequence>MGNTWFTRAETRADIPAIRETTLAAFGRALEADLVEELRADETAWLPGLSLVVTEDNRDDGDDGDDDNGRVVGHILLTRGHIGDTAALCLGPVSVRPERQRDGVGSAAVRAALAAAAGRGERYVVLVGHPAYYPRFGFTRASAHGIRLSVDAPDDAVMALALDEAAHPLPAGLIRWPKAFGI</sequence>
<dbReference type="SUPFAM" id="SSF55729">
    <property type="entry name" value="Acyl-CoA N-acyltransferases (Nat)"/>
    <property type="match status" value="1"/>
</dbReference>
<dbReference type="InterPro" id="IPR000182">
    <property type="entry name" value="GNAT_dom"/>
</dbReference>
<dbReference type="RefSeq" id="WP_344291280.1">
    <property type="nucleotide sequence ID" value="NZ_BAAAPF010000133.1"/>
</dbReference>
<dbReference type="EMBL" id="BAAAPF010000133">
    <property type="protein sequence ID" value="GAA2130842.1"/>
    <property type="molecule type" value="Genomic_DNA"/>
</dbReference>